<comment type="caution">
    <text evidence="9">The sequence shown here is derived from an EMBL/GenBank/DDBJ whole genome shotgun (WGS) entry which is preliminary data.</text>
</comment>
<dbReference type="PANTHER" id="PTHR33711">
    <property type="entry name" value="DIOXYGENASE, PUTATIVE (AFU_ORTHOLOGUE AFUA_2G02910)-RELATED"/>
    <property type="match status" value="1"/>
</dbReference>
<dbReference type="Pfam" id="PF04444">
    <property type="entry name" value="Dioxygenase_N"/>
    <property type="match status" value="1"/>
</dbReference>
<keyword evidence="6" id="KW-0408">Iron</keyword>
<protein>
    <submittedName>
        <fullName evidence="9">Catechol 1,2-dioxygenase</fullName>
    </submittedName>
</protein>
<dbReference type="InterPro" id="IPR007535">
    <property type="entry name" value="Catechol_dOase_N"/>
</dbReference>
<evidence type="ECO:0000256" key="4">
    <source>
        <dbReference type="ARBA" id="ARBA00022964"/>
    </source>
</evidence>
<proteinExistence type="inferred from homology"/>
<accession>A0A420H7F2</accession>
<dbReference type="InterPro" id="IPR050770">
    <property type="entry name" value="Intradiol_RC_Dioxygenase"/>
</dbReference>
<dbReference type="PANTHER" id="PTHR33711:SF7">
    <property type="entry name" value="INTRADIOL RING-CLEAVAGE DIOXYGENASES DOMAIN-CONTAINING PROTEIN-RELATED"/>
    <property type="match status" value="1"/>
</dbReference>
<evidence type="ECO:0000313" key="10">
    <source>
        <dbReference type="Proteomes" id="UP000286134"/>
    </source>
</evidence>
<evidence type="ECO:0000256" key="5">
    <source>
        <dbReference type="ARBA" id="ARBA00023002"/>
    </source>
</evidence>
<dbReference type="SUPFAM" id="SSF49482">
    <property type="entry name" value="Aromatic compound dioxygenase"/>
    <property type="match status" value="1"/>
</dbReference>
<dbReference type="Proteomes" id="UP000286134">
    <property type="component" value="Unassembled WGS sequence"/>
</dbReference>
<evidence type="ECO:0000256" key="2">
    <source>
        <dbReference type="ARBA" id="ARBA00007825"/>
    </source>
</evidence>
<keyword evidence="3" id="KW-0479">Metal-binding</keyword>
<dbReference type="AlphaFoldDB" id="A0A420H7F2"/>
<evidence type="ECO:0000256" key="3">
    <source>
        <dbReference type="ARBA" id="ARBA00022723"/>
    </source>
</evidence>
<dbReference type="Gene3D" id="2.60.130.10">
    <property type="entry name" value="Aromatic compound dioxygenase"/>
    <property type="match status" value="1"/>
</dbReference>
<dbReference type="GO" id="GO:0018576">
    <property type="term" value="F:catechol 1,2-dioxygenase activity"/>
    <property type="evidence" value="ECO:0007669"/>
    <property type="project" value="InterPro"/>
</dbReference>
<name>A0A420H7F2_9PEZI</name>
<evidence type="ECO:0000259" key="8">
    <source>
        <dbReference type="Pfam" id="PF04444"/>
    </source>
</evidence>
<gene>
    <name evidence="9" type="ORF">OnM2_106022</name>
</gene>
<sequence>MNTTSKSESTFTQNVINAIGPRATPRIRQVMSSLIRHLHDFTRENEITSDEWIKAMDFINWAGKLSDENKNETLELTYVFGLESLLEDIALSKENQMNSGATASAILGPFYRHDAPVRENESFIFQNADEKEIIYVHGIVSDKNTKKPLAGAWIDVWQANSQGLYDHQVNNQDENNLRGKFKTDINGHYGFYSVQPGAYPLPCEGPTEDLLKLLDRPNYRPGHIHIIARHEGYKSLTTQIYNGKDQYIDKDVVCAVKDSLIVDFKPIEGNPIAKIEVEFPIILAPFKSTK</sequence>
<dbReference type="EMBL" id="MCFK01010649">
    <property type="protein sequence ID" value="RKF53323.1"/>
    <property type="molecule type" value="Genomic_DNA"/>
</dbReference>
<keyword evidence="10" id="KW-1185">Reference proteome</keyword>
<feature type="domain" description="Catechol dioxygenase N-terminal" evidence="8">
    <location>
        <begin position="25"/>
        <end position="95"/>
    </location>
</feature>
<feature type="domain" description="Intradiol ring-cleavage dioxygenases" evidence="7">
    <location>
        <begin position="107"/>
        <end position="284"/>
    </location>
</feature>
<evidence type="ECO:0000259" key="7">
    <source>
        <dbReference type="Pfam" id="PF00775"/>
    </source>
</evidence>
<evidence type="ECO:0000313" key="9">
    <source>
        <dbReference type="EMBL" id="RKF53323.1"/>
    </source>
</evidence>
<dbReference type="InterPro" id="IPR000627">
    <property type="entry name" value="Intradiol_dOase_C"/>
</dbReference>
<dbReference type="InterPro" id="IPR015889">
    <property type="entry name" value="Intradiol_dOase_core"/>
</dbReference>
<dbReference type="Pfam" id="PF00775">
    <property type="entry name" value="Dioxygenase_C"/>
    <property type="match status" value="1"/>
</dbReference>
<evidence type="ECO:0000256" key="6">
    <source>
        <dbReference type="ARBA" id="ARBA00023004"/>
    </source>
</evidence>
<evidence type="ECO:0000256" key="1">
    <source>
        <dbReference type="ARBA" id="ARBA00001965"/>
    </source>
</evidence>
<organism evidence="9 10">
    <name type="scientific">Erysiphe neolycopersici</name>
    <dbReference type="NCBI Taxonomy" id="212602"/>
    <lineage>
        <taxon>Eukaryota</taxon>
        <taxon>Fungi</taxon>
        <taxon>Dikarya</taxon>
        <taxon>Ascomycota</taxon>
        <taxon>Pezizomycotina</taxon>
        <taxon>Leotiomycetes</taxon>
        <taxon>Erysiphales</taxon>
        <taxon>Erysiphaceae</taxon>
        <taxon>Erysiphe</taxon>
    </lineage>
</organism>
<comment type="cofactor">
    <cofactor evidence="1">
        <name>Fe(3+)</name>
        <dbReference type="ChEBI" id="CHEBI:29034"/>
    </cofactor>
</comment>
<dbReference type="GO" id="GO:0009712">
    <property type="term" value="P:catechol-containing compound metabolic process"/>
    <property type="evidence" value="ECO:0007669"/>
    <property type="project" value="InterPro"/>
</dbReference>
<dbReference type="GO" id="GO:0008199">
    <property type="term" value="F:ferric iron binding"/>
    <property type="evidence" value="ECO:0007669"/>
    <property type="project" value="InterPro"/>
</dbReference>
<keyword evidence="5" id="KW-0560">Oxidoreductase</keyword>
<reference evidence="9 10" key="1">
    <citation type="journal article" date="2018" name="BMC Genomics">
        <title>Comparative genome analyses reveal sequence features reflecting distinct modes of host-adaptation between dicot and monocot powdery mildew.</title>
        <authorList>
            <person name="Wu Y."/>
            <person name="Ma X."/>
            <person name="Pan Z."/>
            <person name="Kale S.D."/>
            <person name="Song Y."/>
            <person name="King H."/>
            <person name="Zhang Q."/>
            <person name="Presley C."/>
            <person name="Deng X."/>
            <person name="Wei C.I."/>
            <person name="Xiao S."/>
        </authorList>
    </citation>
    <scope>NUCLEOTIDE SEQUENCE [LARGE SCALE GENOMIC DNA]</scope>
    <source>
        <strain evidence="9">UMSG2</strain>
    </source>
</reference>
<dbReference type="STRING" id="212602.A0A420H7F2"/>
<keyword evidence="4 9" id="KW-0223">Dioxygenase</keyword>
<dbReference type="OrthoDB" id="5238185at2759"/>
<comment type="similarity">
    <text evidence="2">Belongs to the intradiol ring-cleavage dioxygenase family.</text>
</comment>